<dbReference type="Proteomes" id="UP000256763">
    <property type="component" value="Unassembled WGS sequence"/>
</dbReference>
<reference evidence="4" key="1">
    <citation type="submission" date="2017-05" db="EMBL/GenBank/DDBJ databases">
        <authorList>
            <person name="Sharma S."/>
            <person name="Sidhu C."/>
            <person name="Pinnaka A.K."/>
        </authorList>
    </citation>
    <scope>NUCLEOTIDE SEQUENCE [LARGE SCALE GENOMIC DNA]</scope>
    <source>
        <strain evidence="4">AK93</strain>
    </source>
</reference>
<organism evidence="3 4">
    <name type="scientific">Alkalilimnicola ehrlichii</name>
    <dbReference type="NCBI Taxonomy" id="351052"/>
    <lineage>
        <taxon>Bacteria</taxon>
        <taxon>Pseudomonadati</taxon>
        <taxon>Pseudomonadota</taxon>
        <taxon>Gammaproteobacteria</taxon>
        <taxon>Chromatiales</taxon>
        <taxon>Ectothiorhodospiraceae</taxon>
        <taxon>Alkalilimnicola</taxon>
    </lineage>
</organism>
<keyword evidence="2" id="KW-0812">Transmembrane</keyword>
<dbReference type="RefSeq" id="WP_116300564.1">
    <property type="nucleotide sequence ID" value="NZ_NFZV01000001.1"/>
</dbReference>
<dbReference type="InterPro" id="IPR008621">
    <property type="entry name" value="Cbb3-typ_cyt_oxidase_comp"/>
</dbReference>
<sequence>MDINTFRGLITVVLMVIFIGIVLWAYSSRRKSDFDEAARLPLDENESKQEPAERRHGGEGKDHE</sequence>
<dbReference type="Pfam" id="PF05545">
    <property type="entry name" value="FixQ"/>
    <property type="match status" value="1"/>
</dbReference>
<evidence type="ECO:0000313" key="4">
    <source>
        <dbReference type="Proteomes" id="UP000256763"/>
    </source>
</evidence>
<keyword evidence="4" id="KW-1185">Reference proteome</keyword>
<name>A0A3E0X4L1_9GAMM</name>
<dbReference type="CDD" id="cd01324">
    <property type="entry name" value="cbb3_Oxidase_CcoQ"/>
    <property type="match status" value="1"/>
</dbReference>
<comment type="caution">
    <text evidence="3">The sequence shown here is derived from an EMBL/GenBank/DDBJ whole genome shotgun (WGS) entry which is preliminary data.</text>
</comment>
<evidence type="ECO:0000256" key="1">
    <source>
        <dbReference type="SAM" id="MobiDB-lite"/>
    </source>
</evidence>
<accession>A0A3E0X4L1</accession>
<dbReference type="AlphaFoldDB" id="A0A3E0X4L1"/>
<evidence type="ECO:0000256" key="2">
    <source>
        <dbReference type="SAM" id="Phobius"/>
    </source>
</evidence>
<dbReference type="OrthoDB" id="6402501at2"/>
<keyword evidence="2" id="KW-0472">Membrane</keyword>
<evidence type="ECO:0000313" key="3">
    <source>
        <dbReference type="EMBL" id="RFA39476.1"/>
    </source>
</evidence>
<feature type="region of interest" description="Disordered" evidence="1">
    <location>
        <begin position="38"/>
        <end position="64"/>
    </location>
</feature>
<dbReference type="EMBL" id="NFZW01000001">
    <property type="protein sequence ID" value="RFA39476.1"/>
    <property type="molecule type" value="Genomic_DNA"/>
</dbReference>
<gene>
    <name evidence="3" type="ORF">CAL65_01430</name>
</gene>
<proteinExistence type="predicted"/>
<keyword evidence="2" id="KW-1133">Transmembrane helix</keyword>
<feature type="transmembrane region" description="Helical" evidence="2">
    <location>
        <begin position="6"/>
        <end position="26"/>
    </location>
</feature>
<protein>
    <submittedName>
        <fullName evidence="3">CcoQ/FixQ family Cbb3-type cytochrome c oxidase assembly chaperone</fullName>
    </submittedName>
</protein>